<dbReference type="SUPFAM" id="SSF88659">
    <property type="entry name" value="Sigma3 and sigma4 domains of RNA polymerase sigma factors"/>
    <property type="match status" value="1"/>
</dbReference>
<dbReference type="InterPro" id="IPR013325">
    <property type="entry name" value="RNA_pol_sigma_r2"/>
</dbReference>
<feature type="domain" description="RNA polymerase sigma-70 region 2" evidence="7">
    <location>
        <begin position="33"/>
        <end position="100"/>
    </location>
</feature>
<dbReference type="SUPFAM" id="SSF88946">
    <property type="entry name" value="Sigma2 domain of RNA polymerase sigma factors"/>
    <property type="match status" value="1"/>
</dbReference>
<dbReference type="NCBIfam" id="NF006089">
    <property type="entry name" value="PRK08241.1"/>
    <property type="match status" value="1"/>
</dbReference>
<dbReference type="SUPFAM" id="SSF54427">
    <property type="entry name" value="NTF2-like"/>
    <property type="match status" value="1"/>
</dbReference>
<evidence type="ECO:0000313" key="11">
    <source>
        <dbReference type="Proteomes" id="UP000730482"/>
    </source>
</evidence>
<dbReference type="RefSeq" id="WP_212010720.1">
    <property type="nucleotide sequence ID" value="NZ_JAAFYZ010000064.1"/>
</dbReference>
<evidence type="ECO:0000256" key="5">
    <source>
        <dbReference type="ARBA" id="ARBA00023163"/>
    </source>
</evidence>
<protein>
    <submittedName>
        <fullName evidence="10">Sigma-70 family RNA polymerase sigma factor</fullName>
    </submittedName>
</protein>
<dbReference type="InterPro" id="IPR013324">
    <property type="entry name" value="RNA_pol_sigma_r3/r4-like"/>
</dbReference>
<dbReference type="CDD" id="cd06171">
    <property type="entry name" value="Sigma70_r4"/>
    <property type="match status" value="1"/>
</dbReference>
<dbReference type="Pfam" id="PF04542">
    <property type="entry name" value="Sigma70_r2"/>
    <property type="match status" value="1"/>
</dbReference>
<feature type="domain" description="RNA polymerase sigma factor 70 region 4 type 2" evidence="8">
    <location>
        <begin position="152"/>
        <end position="204"/>
    </location>
</feature>
<comment type="caution">
    <text evidence="10">The sequence shown here is derived from an EMBL/GenBank/DDBJ whole genome shotgun (WGS) entry which is preliminary data.</text>
</comment>
<dbReference type="InterPro" id="IPR037401">
    <property type="entry name" value="SnoaL-like"/>
</dbReference>
<comment type="similarity">
    <text evidence="1">Belongs to the sigma-70 factor family. ECF subfamily.</text>
</comment>
<dbReference type="InterPro" id="IPR039425">
    <property type="entry name" value="RNA_pol_sigma-70-like"/>
</dbReference>
<dbReference type="Pfam" id="PF08281">
    <property type="entry name" value="Sigma70_r4_2"/>
    <property type="match status" value="1"/>
</dbReference>
<reference evidence="10 11" key="1">
    <citation type="submission" date="2020-02" db="EMBL/GenBank/DDBJ databases">
        <title>Acidophilic actinobacteria isolated from forest soil.</title>
        <authorList>
            <person name="Golinska P."/>
        </authorList>
    </citation>
    <scope>NUCLEOTIDE SEQUENCE [LARGE SCALE GENOMIC DNA]</scope>
    <source>
        <strain evidence="10 11">NL8</strain>
    </source>
</reference>
<evidence type="ECO:0000256" key="4">
    <source>
        <dbReference type="ARBA" id="ARBA00023082"/>
    </source>
</evidence>
<sequence>MADTNGGLAVTPRTAVDRARPATPRDDEEFIRLVEPHRRELLVHCYRMLGSVHDAEDLVQETYLRAWRGYDRFEGRSSLRIWLYRIATSACLSALEHRSRRVLPTGLGGPNPDADRPGPTPGGGEVQWLQPLPDLLVSDPAAIVAVRDSVRLAFVAALQHLSAKQRAVLILRDVMEWPAAEVADLLGTTTIAVNSALRRARAQLEKAAPSDEELTEPDDPRRRAMIEQYTAAFENADVPGLVRLLREEVVLEMPPNLFWFQGREAVGRFLGTNVLGGPAFAMLTIAANGQEAAAGYRAGPDGRWHAHAIQVLTLTTTGISHIVSFNDPGLFDGFGLPAVLDGVAGAGPWRR</sequence>
<dbReference type="InterPro" id="IPR013249">
    <property type="entry name" value="RNA_pol_sigma70_r4_t2"/>
</dbReference>
<accession>A0ABS5KSY4</accession>
<evidence type="ECO:0000256" key="2">
    <source>
        <dbReference type="ARBA" id="ARBA00011344"/>
    </source>
</evidence>
<proteinExistence type="inferred from homology"/>
<dbReference type="Gene3D" id="1.10.10.10">
    <property type="entry name" value="Winged helix-like DNA-binding domain superfamily/Winged helix DNA-binding domain"/>
    <property type="match status" value="1"/>
</dbReference>
<keyword evidence="5" id="KW-0804">Transcription</keyword>
<keyword evidence="3" id="KW-0805">Transcription regulation</keyword>
<keyword evidence="11" id="KW-1185">Reference proteome</keyword>
<comment type="subunit">
    <text evidence="2">Interacts transiently with the RNA polymerase catalytic core formed by RpoA, RpoB, RpoC and RpoZ (2 alpha, 1 beta, 1 beta' and 1 omega subunit) to form the RNA polymerase holoenzyme that can initiate transcription.</text>
</comment>
<dbReference type="NCBIfam" id="TIGR02960">
    <property type="entry name" value="SigX5"/>
    <property type="match status" value="1"/>
</dbReference>
<evidence type="ECO:0000256" key="6">
    <source>
        <dbReference type="SAM" id="MobiDB-lite"/>
    </source>
</evidence>
<keyword evidence="4" id="KW-0731">Sigma factor</keyword>
<dbReference type="InterPro" id="IPR032710">
    <property type="entry name" value="NTF2-like_dom_sf"/>
</dbReference>
<dbReference type="Pfam" id="PF12680">
    <property type="entry name" value="SnoaL_2"/>
    <property type="match status" value="1"/>
</dbReference>
<evidence type="ECO:0000259" key="8">
    <source>
        <dbReference type="Pfam" id="PF08281"/>
    </source>
</evidence>
<dbReference type="InterPro" id="IPR036388">
    <property type="entry name" value="WH-like_DNA-bd_sf"/>
</dbReference>
<dbReference type="NCBIfam" id="TIGR02937">
    <property type="entry name" value="sigma70-ECF"/>
    <property type="match status" value="1"/>
</dbReference>
<name>A0ABS5KSY4_9ACTN</name>
<evidence type="ECO:0000256" key="1">
    <source>
        <dbReference type="ARBA" id="ARBA00010641"/>
    </source>
</evidence>
<gene>
    <name evidence="10" type="ORF">KGQ19_20010</name>
</gene>
<feature type="domain" description="SnoaL-like" evidence="9">
    <location>
        <begin position="226"/>
        <end position="314"/>
    </location>
</feature>
<feature type="region of interest" description="Disordered" evidence="6">
    <location>
        <begin position="102"/>
        <end position="124"/>
    </location>
</feature>
<dbReference type="Proteomes" id="UP000730482">
    <property type="component" value="Unassembled WGS sequence"/>
</dbReference>
<organism evidence="10 11">
    <name type="scientific">Catenulispora pinistramenti</name>
    <dbReference type="NCBI Taxonomy" id="2705254"/>
    <lineage>
        <taxon>Bacteria</taxon>
        <taxon>Bacillati</taxon>
        <taxon>Actinomycetota</taxon>
        <taxon>Actinomycetes</taxon>
        <taxon>Catenulisporales</taxon>
        <taxon>Catenulisporaceae</taxon>
        <taxon>Catenulispora</taxon>
    </lineage>
</organism>
<dbReference type="PANTHER" id="PTHR43133:SF65">
    <property type="entry name" value="ECF RNA POLYMERASE SIGMA FACTOR SIGG"/>
    <property type="match status" value="1"/>
</dbReference>
<evidence type="ECO:0000259" key="9">
    <source>
        <dbReference type="Pfam" id="PF12680"/>
    </source>
</evidence>
<feature type="region of interest" description="Disordered" evidence="6">
    <location>
        <begin position="1"/>
        <end position="22"/>
    </location>
</feature>
<dbReference type="EMBL" id="JAAFYZ010000064">
    <property type="protein sequence ID" value="MBS2549155.1"/>
    <property type="molecule type" value="Genomic_DNA"/>
</dbReference>
<dbReference type="InterPro" id="IPR007627">
    <property type="entry name" value="RNA_pol_sigma70_r2"/>
</dbReference>
<dbReference type="Gene3D" id="3.10.450.50">
    <property type="match status" value="1"/>
</dbReference>
<dbReference type="InterPro" id="IPR014284">
    <property type="entry name" value="RNA_pol_sigma-70_dom"/>
</dbReference>
<evidence type="ECO:0000313" key="10">
    <source>
        <dbReference type="EMBL" id="MBS2549155.1"/>
    </source>
</evidence>
<dbReference type="PANTHER" id="PTHR43133">
    <property type="entry name" value="RNA POLYMERASE ECF-TYPE SIGMA FACTO"/>
    <property type="match status" value="1"/>
</dbReference>
<evidence type="ECO:0000256" key="3">
    <source>
        <dbReference type="ARBA" id="ARBA00023015"/>
    </source>
</evidence>
<dbReference type="Gene3D" id="1.10.1740.10">
    <property type="match status" value="1"/>
</dbReference>
<evidence type="ECO:0000259" key="7">
    <source>
        <dbReference type="Pfam" id="PF04542"/>
    </source>
</evidence>
<dbReference type="InterPro" id="IPR014305">
    <property type="entry name" value="RNA_pol_sigma-G_actinobac"/>
</dbReference>